<reference evidence="2 4" key="1">
    <citation type="journal article" date="2014" name="BMC Genomics">
        <title>Genome sequence of Anopheles sinensis provides insight into genetics basis of mosquito competence for malaria parasites.</title>
        <authorList>
            <person name="Zhou D."/>
            <person name="Zhang D."/>
            <person name="Ding G."/>
            <person name="Shi L."/>
            <person name="Hou Q."/>
            <person name="Ye Y."/>
            <person name="Xu Y."/>
            <person name="Zhou H."/>
            <person name="Xiong C."/>
            <person name="Li S."/>
            <person name="Yu J."/>
            <person name="Hong S."/>
            <person name="Yu X."/>
            <person name="Zou P."/>
            <person name="Chen C."/>
            <person name="Chang X."/>
            <person name="Wang W."/>
            <person name="Lv Y."/>
            <person name="Sun Y."/>
            <person name="Ma L."/>
            <person name="Shen B."/>
            <person name="Zhu C."/>
        </authorList>
    </citation>
    <scope>NUCLEOTIDE SEQUENCE [LARGE SCALE GENOMIC DNA]</scope>
</reference>
<evidence type="ECO:0000313" key="3">
    <source>
        <dbReference type="EnsemblMetazoa" id="ASIC020439-PA"/>
    </source>
</evidence>
<keyword evidence="2" id="KW-0645">Protease</keyword>
<dbReference type="EMBL" id="ATLV01025077">
    <property type="status" value="NOT_ANNOTATED_CDS"/>
    <property type="molecule type" value="Genomic_DNA"/>
</dbReference>
<feature type="region of interest" description="Disordered" evidence="1">
    <location>
        <begin position="1"/>
        <end position="28"/>
    </location>
</feature>
<keyword evidence="4" id="KW-1185">Reference proteome</keyword>
<dbReference type="GO" id="GO:0008233">
    <property type="term" value="F:peptidase activity"/>
    <property type="evidence" value="ECO:0007669"/>
    <property type="project" value="UniProtKB-KW"/>
</dbReference>
<evidence type="ECO:0000313" key="2">
    <source>
        <dbReference type="EMBL" id="KFB52119.1"/>
    </source>
</evidence>
<name>A0A084WPH5_ANOSI</name>
<protein>
    <submittedName>
        <fullName evidence="2 3">Glycoprotease</fullName>
    </submittedName>
</protein>
<accession>A0A084WPH5</accession>
<reference evidence="3" key="2">
    <citation type="submission" date="2020-05" db="UniProtKB">
        <authorList>
            <consortium name="EnsemblMetazoa"/>
        </authorList>
    </citation>
    <scope>IDENTIFICATION</scope>
</reference>
<organism evidence="2">
    <name type="scientific">Anopheles sinensis</name>
    <name type="common">Mosquito</name>
    <dbReference type="NCBI Taxonomy" id="74873"/>
    <lineage>
        <taxon>Eukaryota</taxon>
        <taxon>Metazoa</taxon>
        <taxon>Ecdysozoa</taxon>
        <taxon>Arthropoda</taxon>
        <taxon>Hexapoda</taxon>
        <taxon>Insecta</taxon>
        <taxon>Pterygota</taxon>
        <taxon>Neoptera</taxon>
        <taxon>Endopterygota</taxon>
        <taxon>Diptera</taxon>
        <taxon>Nematocera</taxon>
        <taxon>Culicoidea</taxon>
        <taxon>Culicidae</taxon>
        <taxon>Anophelinae</taxon>
        <taxon>Anopheles</taxon>
    </lineage>
</organism>
<evidence type="ECO:0000313" key="4">
    <source>
        <dbReference type="Proteomes" id="UP000030765"/>
    </source>
</evidence>
<sequence>MGGGGGERSRTNGMYGTRLVAPQPKRNGDIYTIGHPREPRAIGSNNALCGCRRTSPPPCGTCCDEEHTLAGGDWNKIKTRERQRR</sequence>
<dbReference type="VEuPathDB" id="VectorBase:ASIC020439"/>
<gene>
    <name evidence="2" type="ORF">ZHAS_00020439</name>
</gene>
<dbReference type="AlphaFoldDB" id="A0A084WPH5"/>
<dbReference type="Proteomes" id="UP000030765">
    <property type="component" value="Unassembled WGS sequence"/>
</dbReference>
<proteinExistence type="predicted"/>
<dbReference type="GO" id="GO:0006508">
    <property type="term" value="P:proteolysis"/>
    <property type="evidence" value="ECO:0007669"/>
    <property type="project" value="UniProtKB-KW"/>
</dbReference>
<dbReference type="EnsemblMetazoa" id="ASIC020439-RA">
    <property type="protein sequence ID" value="ASIC020439-PA"/>
    <property type="gene ID" value="ASIC020439"/>
</dbReference>
<dbReference type="EMBL" id="KE525369">
    <property type="protein sequence ID" value="KFB52119.1"/>
    <property type="molecule type" value="Genomic_DNA"/>
</dbReference>
<evidence type="ECO:0000256" key="1">
    <source>
        <dbReference type="SAM" id="MobiDB-lite"/>
    </source>
</evidence>
<keyword evidence="2" id="KW-0378">Hydrolase</keyword>